<dbReference type="Proteomes" id="UP000094472">
    <property type="component" value="Unassembled WGS sequence"/>
</dbReference>
<dbReference type="Gene3D" id="3.90.480.10">
    <property type="entry name" value="Sulfite Reductase Hemoprotein,Domain 2"/>
    <property type="match status" value="1"/>
</dbReference>
<evidence type="ECO:0000259" key="7">
    <source>
        <dbReference type="Pfam" id="PF03460"/>
    </source>
</evidence>
<keyword evidence="1" id="KW-0004">4Fe-4S</keyword>
<dbReference type="PANTHER" id="PTHR32439:SF9">
    <property type="entry name" value="BLR3264 PROTEIN"/>
    <property type="match status" value="1"/>
</dbReference>
<dbReference type="AlphaFoldDB" id="A0A1E3W831"/>
<keyword evidence="5" id="KW-0408">Iron</keyword>
<dbReference type="InterPro" id="IPR036136">
    <property type="entry name" value="Nit/Sulf_reduc_fer-like_dom_sf"/>
</dbReference>
<keyword evidence="2" id="KW-0349">Heme</keyword>
<sequence length="401" mass="40974">METGDGLLVRIVPAGPMKLKALAGLCTAARTHGNGTMEISARGNLQIRGLEPNTAPLLADRLVALGIDSGDGVPVLADPLPGDPSALIDANALATELRRVLAASRLVLAPKVSVIVDGGGRLHLDALTADIRVRAVSAADGPRLHVALGGDGATATPLGTVTPDEACDAVSCLLAVIAAHGPGARGADVLQSRGLAAFRNALQARIELEPPPPTRLPVAMVGTHSLEGDLYAVGIGLAFGHTQAHTLKALTEIARVHNALWAMPAPDRTLLLGPFQRTSVKTIRDEARRLDFAVVAADPRRRIVACPGAPSCGSGLIASRRLAAEIAEEAEFAGVGIALHVSGCAKGCAHPFPAPLTVIGTAKGAGLVRHSTARATPSHYVNEADVAAAVDAFSVCEPSDA</sequence>
<feature type="domain" description="Nitrite/Sulfite reductase ferredoxin-like" evidence="7">
    <location>
        <begin position="2"/>
        <end position="64"/>
    </location>
</feature>
<reference evidence="8 9" key="1">
    <citation type="journal article" date="2016" name="Environ. Microbiol.">
        <title>New Methyloceanibacter diversity from North Sea sediments includes methanotroph containing solely the soluble methane monooxygenase.</title>
        <authorList>
            <person name="Vekeman B."/>
            <person name="Kerckhof F.M."/>
            <person name="Cremers G."/>
            <person name="de Vos P."/>
            <person name="Vandamme P."/>
            <person name="Boon N."/>
            <person name="Op den Camp H.J."/>
            <person name="Heylen K."/>
        </authorList>
    </citation>
    <scope>NUCLEOTIDE SEQUENCE [LARGE SCALE GENOMIC DNA]</scope>
    <source>
        <strain evidence="8 9">R-67175</strain>
    </source>
</reference>
<keyword evidence="4" id="KW-0560">Oxidoreductase</keyword>
<dbReference type="Pfam" id="PF03460">
    <property type="entry name" value="NIR_SIR_ferr"/>
    <property type="match status" value="1"/>
</dbReference>
<dbReference type="GO" id="GO:0016491">
    <property type="term" value="F:oxidoreductase activity"/>
    <property type="evidence" value="ECO:0007669"/>
    <property type="project" value="UniProtKB-KW"/>
</dbReference>
<organism evidence="8 9">
    <name type="scientific">Methyloceanibacter superfactus</name>
    <dbReference type="NCBI Taxonomy" id="1774969"/>
    <lineage>
        <taxon>Bacteria</taxon>
        <taxon>Pseudomonadati</taxon>
        <taxon>Pseudomonadota</taxon>
        <taxon>Alphaproteobacteria</taxon>
        <taxon>Hyphomicrobiales</taxon>
        <taxon>Hyphomicrobiaceae</taxon>
        <taxon>Methyloceanibacter</taxon>
    </lineage>
</organism>
<dbReference type="GO" id="GO:0046872">
    <property type="term" value="F:metal ion binding"/>
    <property type="evidence" value="ECO:0007669"/>
    <property type="project" value="UniProtKB-KW"/>
</dbReference>
<evidence type="ECO:0000256" key="5">
    <source>
        <dbReference type="ARBA" id="ARBA00023004"/>
    </source>
</evidence>
<evidence type="ECO:0000256" key="2">
    <source>
        <dbReference type="ARBA" id="ARBA00022617"/>
    </source>
</evidence>
<dbReference type="STRING" id="1774969.AUC69_00325"/>
<proteinExistence type="predicted"/>
<evidence type="ECO:0000256" key="4">
    <source>
        <dbReference type="ARBA" id="ARBA00023002"/>
    </source>
</evidence>
<evidence type="ECO:0000256" key="3">
    <source>
        <dbReference type="ARBA" id="ARBA00022723"/>
    </source>
</evidence>
<evidence type="ECO:0000256" key="1">
    <source>
        <dbReference type="ARBA" id="ARBA00022485"/>
    </source>
</evidence>
<dbReference type="GO" id="GO:0051539">
    <property type="term" value="F:4 iron, 4 sulfur cluster binding"/>
    <property type="evidence" value="ECO:0007669"/>
    <property type="project" value="UniProtKB-KW"/>
</dbReference>
<protein>
    <recommendedName>
        <fullName evidence="7">Nitrite/Sulfite reductase ferredoxin-like domain-containing protein</fullName>
    </recommendedName>
</protein>
<keyword evidence="9" id="KW-1185">Reference proteome</keyword>
<evidence type="ECO:0000256" key="6">
    <source>
        <dbReference type="ARBA" id="ARBA00023014"/>
    </source>
</evidence>
<name>A0A1E3W831_9HYPH</name>
<comment type="caution">
    <text evidence="8">The sequence shown here is derived from an EMBL/GenBank/DDBJ whole genome shotgun (WGS) entry which is preliminary data.</text>
</comment>
<keyword evidence="3" id="KW-0479">Metal-binding</keyword>
<dbReference type="InterPro" id="IPR012798">
    <property type="entry name" value="Cbl_synth_CobG-like"/>
</dbReference>
<evidence type="ECO:0000313" key="8">
    <source>
        <dbReference type="EMBL" id="ODS01985.1"/>
    </source>
</evidence>
<evidence type="ECO:0000313" key="9">
    <source>
        <dbReference type="Proteomes" id="UP000094472"/>
    </source>
</evidence>
<dbReference type="InterPro" id="IPR045854">
    <property type="entry name" value="NO2/SO3_Rdtase_4Fe4S_sf"/>
</dbReference>
<dbReference type="SUPFAM" id="SSF56014">
    <property type="entry name" value="Nitrite and sulphite reductase 4Fe-4S domain-like"/>
    <property type="match status" value="2"/>
</dbReference>
<dbReference type="InterPro" id="IPR051329">
    <property type="entry name" value="NIR_SIR_4Fe-4S"/>
</dbReference>
<accession>A0A1E3W831</accession>
<dbReference type="SUPFAM" id="SSF55124">
    <property type="entry name" value="Nitrite/Sulfite reductase N-terminal domain-like"/>
    <property type="match status" value="1"/>
</dbReference>
<gene>
    <name evidence="8" type="ORF">AUC69_00325</name>
</gene>
<dbReference type="PANTHER" id="PTHR32439">
    <property type="entry name" value="FERREDOXIN--NITRITE REDUCTASE, CHLOROPLASTIC"/>
    <property type="match status" value="1"/>
</dbReference>
<dbReference type="InterPro" id="IPR005117">
    <property type="entry name" value="NiRdtase/SiRdtase_haem-b_fer"/>
</dbReference>
<keyword evidence="6" id="KW-0411">Iron-sulfur</keyword>
<dbReference type="Gene3D" id="3.30.413.10">
    <property type="entry name" value="Sulfite Reductase Hemoprotein, domain 1"/>
    <property type="match status" value="2"/>
</dbReference>
<dbReference type="EMBL" id="LPWF01000002">
    <property type="protein sequence ID" value="ODS01985.1"/>
    <property type="molecule type" value="Genomic_DNA"/>
</dbReference>
<dbReference type="NCBIfam" id="TIGR02435">
    <property type="entry name" value="CobG"/>
    <property type="match status" value="1"/>
</dbReference>